<proteinExistence type="predicted"/>
<dbReference type="EMBL" id="LUXM01000028">
    <property type="protein sequence ID" value="KZU95014.1"/>
    <property type="molecule type" value="Genomic_DNA"/>
</dbReference>
<evidence type="ECO:0000313" key="7">
    <source>
        <dbReference type="Proteomes" id="UP000076882"/>
    </source>
</evidence>
<evidence type="ECO:0000313" key="6">
    <source>
        <dbReference type="Proteomes" id="UP000076872"/>
    </source>
</evidence>
<dbReference type="Proteomes" id="UP000094892">
    <property type="component" value="Unassembled WGS sequence"/>
</dbReference>
<dbReference type="AlphaFoldDB" id="A0A0G9FD72"/>
<reference evidence="6 7" key="1">
    <citation type="submission" date="2016-03" db="EMBL/GenBank/DDBJ databases">
        <title>Comparative genomics of 54 Lactobacillus plantarum strains reveals genomic uncoupling from niche constraints.</title>
        <authorList>
            <person name="Martino M.E."/>
        </authorList>
    </citation>
    <scope>NUCLEOTIDE SEQUENCE [LARGE SCALE GENOMIC DNA]</scope>
    <source>
        <strain evidence="2 7">19.1</strain>
        <strain evidence="3 6">NAB2</strain>
        <strain evidence="1 8">Nizo2260</strain>
    </source>
</reference>
<dbReference type="EMBL" id="LUXO01000006">
    <property type="protein sequence ID" value="KZV06228.1"/>
    <property type="molecule type" value="Genomic_DNA"/>
</dbReference>
<evidence type="ECO:0000313" key="9">
    <source>
        <dbReference type="Proteomes" id="UP000094892"/>
    </source>
</evidence>
<organism evidence="4 9">
    <name type="scientific">Lactiplantibacillus plantarum</name>
    <name type="common">Lactobacillus plantarum</name>
    <dbReference type="NCBI Taxonomy" id="1590"/>
    <lineage>
        <taxon>Bacteria</taxon>
        <taxon>Bacillati</taxon>
        <taxon>Bacillota</taxon>
        <taxon>Bacilli</taxon>
        <taxon>Lactobacillales</taxon>
        <taxon>Lactobacillaceae</taxon>
        <taxon>Lactiplantibacillus</taxon>
    </lineage>
</organism>
<protein>
    <submittedName>
        <fullName evidence="4">Uncharacterized protein</fullName>
    </submittedName>
</protein>
<evidence type="ECO:0000313" key="2">
    <source>
        <dbReference type="EMBL" id="KZU95014.1"/>
    </source>
</evidence>
<reference evidence="5 10" key="3">
    <citation type="submission" date="2020-12" db="EMBL/GenBank/DDBJ databases">
        <title>Whole genome sequencing of Lactobacillus plantarum PC518.</title>
        <authorList>
            <person name="Guo Q."/>
        </authorList>
    </citation>
    <scope>NUCLEOTIDE SEQUENCE [LARGE SCALE GENOMIC DNA]</scope>
    <source>
        <strain evidence="5 10">PC518</strain>
    </source>
</reference>
<accession>A0A0G9FD72</accession>
<gene>
    <name evidence="5" type="ORF">JH395_01005</name>
    <name evidence="2" type="ORF">Lp19_1803</name>
    <name evidence="4" type="ORF">LPJSA22_00233</name>
    <name evidence="3" type="ORF">NAB2_0298</name>
    <name evidence="1" type="ORF">Nizo2260_0311</name>
</gene>
<dbReference type="EMBL" id="LUWI01000005">
    <property type="protein sequence ID" value="KZU08658.1"/>
    <property type="molecule type" value="Genomic_DNA"/>
</dbReference>
<dbReference type="Proteomes" id="UP000076882">
    <property type="component" value="Unassembled WGS sequence"/>
</dbReference>
<name>A0A0G9FD72_LACPN</name>
<evidence type="ECO:0000313" key="4">
    <source>
        <dbReference type="EMBL" id="ODO60300.1"/>
    </source>
</evidence>
<dbReference type="Proteomes" id="UP000076989">
    <property type="component" value="Unassembled WGS sequence"/>
</dbReference>
<evidence type="ECO:0000313" key="10">
    <source>
        <dbReference type="Proteomes" id="UP000595466"/>
    </source>
</evidence>
<dbReference type="GeneID" id="77216894"/>
<dbReference type="EMBL" id="MCOL01000001">
    <property type="protein sequence ID" value="ODO60300.1"/>
    <property type="molecule type" value="Genomic_DNA"/>
</dbReference>
<sequence length="133" mass="15022">MNIVVGPYVRRPRAVKSDPRNTSKFSMFNSLRRIDECLVLIKRTGTPGLIDSTATLGLNLTHLMGLNVIVTSRGRSFTIIVQGRQRSFTLTGCLIEDTLYNAVHPAQPDYLISLNRQLITNSDDLIEQLYDHY</sequence>
<dbReference type="KEGG" id="lpb:SH83_01010"/>
<dbReference type="Proteomes" id="UP000595466">
    <property type="component" value="Chromosome"/>
</dbReference>
<reference evidence="4 9" key="2">
    <citation type="submission" date="2016-08" db="EMBL/GenBank/DDBJ databases">
        <title>Genome sequencing of Lactobacillus plantarum JSA22, isolated from fermented soybean paste.</title>
        <authorList>
            <person name="Choi H.S."/>
        </authorList>
    </citation>
    <scope>NUCLEOTIDE SEQUENCE [LARGE SCALE GENOMIC DNA]</scope>
    <source>
        <strain evidence="4 9">JSA22</strain>
    </source>
</reference>
<evidence type="ECO:0000313" key="5">
    <source>
        <dbReference type="EMBL" id="QQM61160.1"/>
    </source>
</evidence>
<dbReference type="Proteomes" id="UP000076872">
    <property type="component" value="Unassembled WGS sequence"/>
</dbReference>
<evidence type="ECO:0000313" key="3">
    <source>
        <dbReference type="EMBL" id="KZV06228.1"/>
    </source>
</evidence>
<evidence type="ECO:0000313" key="1">
    <source>
        <dbReference type="EMBL" id="KZU08658.1"/>
    </source>
</evidence>
<evidence type="ECO:0000313" key="8">
    <source>
        <dbReference type="Proteomes" id="UP000076989"/>
    </source>
</evidence>
<dbReference type="EMBL" id="CP066817">
    <property type="protein sequence ID" value="QQM61160.1"/>
    <property type="molecule type" value="Genomic_DNA"/>
</dbReference>
<dbReference type="RefSeq" id="WP_003641830.1">
    <property type="nucleotide sequence ID" value="NZ_AP018405.1"/>
</dbReference>
<dbReference type="PATRIC" id="fig|1590.142.peg.227"/>